<name>A0ABW3B6M4_9FLAO</name>
<sequence length="232" mass="25929">MKTRILLLITFCYGTLTMIAQTNCSRFYPMEEGTVFEYTMYNKKGKTDGISSYKVTSVENNGDSTTATMAIAFTDNKGKEVYNTDYSFTCTGNVVTIDYESLMPQQMLEQYGEMDVQMDITGTDLELPNDLSVGQVLEDANVTVKIAMSGINMTTTVDTTNRKVEKQESVTTPAGTFNCYVIYSDNESKAMMVKQSFPSRVWLAEGVGMVKQETYNKKGNLMSSLELTKFSK</sequence>
<gene>
    <name evidence="3" type="ORF">ACFQZJ_14370</name>
</gene>
<feature type="domain" description="DUF3108" evidence="2">
    <location>
        <begin position="31"/>
        <end position="227"/>
    </location>
</feature>
<organism evidence="3 4">
    <name type="scientific">Maribacter chungangensis</name>
    <dbReference type="NCBI Taxonomy" id="1069117"/>
    <lineage>
        <taxon>Bacteria</taxon>
        <taxon>Pseudomonadati</taxon>
        <taxon>Bacteroidota</taxon>
        <taxon>Flavobacteriia</taxon>
        <taxon>Flavobacteriales</taxon>
        <taxon>Flavobacteriaceae</taxon>
        <taxon>Maribacter</taxon>
    </lineage>
</organism>
<dbReference type="Pfam" id="PF21347">
    <property type="entry name" value="DUF3108_like"/>
    <property type="match status" value="1"/>
</dbReference>
<dbReference type="InterPro" id="IPR049279">
    <property type="entry name" value="DUF3108-like"/>
</dbReference>
<protein>
    <recommendedName>
        <fullName evidence="2">DUF3108 domain-containing protein</fullName>
    </recommendedName>
</protein>
<feature type="chain" id="PRO_5045260921" description="DUF3108 domain-containing protein" evidence="1">
    <location>
        <begin position="21"/>
        <end position="232"/>
    </location>
</feature>
<evidence type="ECO:0000313" key="4">
    <source>
        <dbReference type="Proteomes" id="UP001597012"/>
    </source>
</evidence>
<proteinExistence type="predicted"/>
<dbReference type="RefSeq" id="WP_379935510.1">
    <property type="nucleotide sequence ID" value="NZ_JBHTHY010000014.1"/>
</dbReference>
<dbReference type="EMBL" id="JBHTHY010000014">
    <property type="protein sequence ID" value="MFD0798654.1"/>
    <property type="molecule type" value="Genomic_DNA"/>
</dbReference>
<comment type="caution">
    <text evidence="3">The sequence shown here is derived from an EMBL/GenBank/DDBJ whole genome shotgun (WGS) entry which is preliminary data.</text>
</comment>
<evidence type="ECO:0000313" key="3">
    <source>
        <dbReference type="EMBL" id="MFD0798654.1"/>
    </source>
</evidence>
<dbReference type="Gene3D" id="2.40.360.20">
    <property type="match status" value="1"/>
</dbReference>
<accession>A0ABW3B6M4</accession>
<evidence type="ECO:0000259" key="2">
    <source>
        <dbReference type="Pfam" id="PF21347"/>
    </source>
</evidence>
<evidence type="ECO:0000256" key="1">
    <source>
        <dbReference type="SAM" id="SignalP"/>
    </source>
</evidence>
<feature type="signal peptide" evidence="1">
    <location>
        <begin position="1"/>
        <end position="20"/>
    </location>
</feature>
<dbReference type="Proteomes" id="UP001597012">
    <property type="component" value="Unassembled WGS sequence"/>
</dbReference>
<reference evidence="4" key="1">
    <citation type="journal article" date="2019" name="Int. J. Syst. Evol. Microbiol.">
        <title>The Global Catalogue of Microorganisms (GCM) 10K type strain sequencing project: providing services to taxonomists for standard genome sequencing and annotation.</title>
        <authorList>
            <consortium name="The Broad Institute Genomics Platform"/>
            <consortium name="The Broad Institute Genome Sequencing Center for Infectious Disease"/>
            <person name="Wu L."/>
            <person name="Ma J."/>
        </authorList>
    </citation>
    <scope>NUCLEOTIDE SEQUENCE [LARGE SCALE GENOMIC DNA]</scope>
    <source>
        <strain evidence="4">CCUG 61948</strain>
    </source>
</reference>
<keyword evidence="1" id="KW-0732">Signal</keyword>
<keyword evidence="4" id="KW-1185">Reference proteome</keyword>